<dbReference type="EMBL" id="PGTB01000002">
    <property type="protein sequence ID" value="PJE38397.1"/>
    <property type="molecule type" value="Genomic_DNA"/>
</dbReference>
<keyword evidence="2" id="KW-1133">Transmembrane helix</keyword>
<keyword evidence="2" id="KW-0812">Transmembrane</keyword>
<dbReference type="GO" id="GO:0030313">
    <property type="term" value="C:cell envelope"/>
    <property type="evidence" value="ECO:0007669"/>
    <property type="project" value="UniProtKB-SubCell"/>
</dbReference>
<gene>
    <name evidence="3" type="ORF">CVM52_01470</name>
</gene>
<dbReference type="InterPro" id="IPR038404">
    <property type="entry name" value="TRAP_DctP_sf"/>
</dbReference>
<comment type="caution">
    <text evidence="3">The sequence shown here is derived from an EMBL/GenBank/DDBJ whole genome shotgun (WGS) entry which is preliminary data.</text>
</comment>
<evidence type="ECO:0000313" key="3">
    <source>
        <dbReference type="EMBL" id="PJE38397.1"/>
    </source>
</evidence>
<evidence type="ECO:0008006" key="5">
    <source>
        <dbReference type="Google" id="ProtNLM"/>
    </source>
</evidence>
<accession>A0A2M8J6J6</accession>
<comment type="subcellular location">
    <subcellularLocation>
        <location evidence="1">Cell envelope</location>
    </subcellularLocation>
</comment>
<keyword evidence="4" id="KW-1185">Reference proteome</keyword>
<dbReference type="Gene3D" id="3.40.190.170">
    <property type="entry name" value="Bacterial extracellular solute-binding protein, family 7"/>
    <property type="match status" value="1"/>
</dbReference>
<protein>
    <recommendedName>
        <fullName evidence="5">PKD domain-containing protein</fullName>
    </recommendedName>
</protein>
<dbReference type="Proteomes" id="UP000231553">
    <property type="component" value="Unassembled WGS sequence"/>
</dbReference>
<evidence type="ECO:0000313" key="4">
    <source>
        <dbReference type="Proteomes" id="UP000231553"/>
    </source>
</evidence>
<sequence>MSSESLGGQILVGVTVAAIVGIGGSVLGRAVAPAEPPSLEITPASVTAQVGLDTEFNSTADPDVRTLTWRVAGQPVGRSHVAQCDAVAAQLMCRFLVPGTYSVSATATAANDLEVTRHSSVSVVFPDRYYTVFIQNPDRQARSDAYRVVLRRIDWARVQQSITPLILLYDPDKGRNVFGADTVFEPEFEGVDVLQGLKLRIPRFAEPARGLVVGPLEALGVTVTEIPYAEAILSIERGAVDGGFVTLGDPTIDLLDADLGDMRVEQHSKWLDP</sequence>
<reference evidence="3 4" key="1">
    <citation type="journal article" date="2018" name="Int. J. Syst. Evol. Microbiol.">
        <title>Pseudooceanicola lipolyticus sp. nov., a marine alphaproteobacterium, reclassification of Oceanicola flagellatus as Pseudooceanicola flagellatus comb. nov. and emended description of the genus Pseudooceanicola.</title>
        <authorList>
            <person name="Huang M.-M."/>
            <person name="Guo L.-L."/>
            <person name="Wu Y.-H."/>
            <person name="Lai Q.-L."/>
            <person name="Shao Z.-Z."/>
            <person name="Wang C.-S."/>
            <person name="Wu M."/>
            <person name="Xu X.-W."/>
        </authorList>
    </citation>
    <scope>NUCLEOTIDE SEQUENCE [LARGE SCALE GENOMIC DNA]</scope>
    <source>
        <strain evidence="3 4">157</strain>
    </source>
</reference>
<evidence type="ECO:0000256" key="1">
    <source>
        <dbReference type="ARBA" id="ARBA00004196"/>
    </source>
</evidence>
<dbReference type="RefSeq" id="WP_100160938.1">
    <property type="nucleotide sequence ID" value="NZ_PGTB01000002.1"/>
</dbReference>
<name>A0A2M8J6J6_9RHOB</name>
<dbReference type="OrthoDB" id="7817586at2"/>
<organism evidence="3 4">
    <name type="scientific">Pseudooceanicola lipolyticus</name>
    <dbReference type="NCBI Taxonomy" id="2029104"/>
    <lineage>
        <taxon>Bacteria</taxon>
        <taxon>Pseudomonadati</taxon>
        <taxon>Pseudomonadota</taxon>
        <taxon>Alphaproteobacteria</taxon>
        <taxon>Rhodobacterales</taxon>
        <taxon>Paracoccaceae</taxon>
        <taxon>Pseudooceanicola</taxon>
    </lineage>
</organism>
<feature type="transmembrane region" description="Helical" evidence="2">
    <location>
        <begin position="6"/>
        <end position="27"/>
    </location>
</feature>
<dbReference type="AlphaFoldDB" id="A0A2M8J6J6"/>
<proteinExistence type="predicted"/>
<keyword evidence="2" id="KW-0472">Membrane</keyword>
<evidence type="ECO:0000256" key="2">
    <source>
        <dbReference type="SAM" id="Phobius"/>
    </source>
</evidence>